<dbReference type="Proteomes" id="UP000615446">
    <property type="component" value="Unassembled WGS sequence"/>
</dbReference>
<reference evidence="5" key="2">
    <citation type="submission" date="2019-10" db="EMBL/GenBank/DDBJ databases">
        <title>Conservation and host-specific expression of non-tandemly repeated heterogenous ribosome RNA gene in arbuscular mycorrhizal fungi.</title>
        <authorList>
            <person name="Maeda T."/>
            <person name="Kobayashi Y."/>
            <person name="Nakagawa T."/>
            <person name="Ezawa T."/>
            <person name="Yamaguchi K."/>
            <person name="Bino T."/>
            <person name="Nishimoto Y."/>
            <person name="Shigenobu S."/>
            <person name="Kawaguchi M."/>
        </authorList>
    </citation>
    <scope>NUCLEOTIDE SEQUENCE</scope>
    <source>
        <strain evidence="5">HR1</strain>
    </source>
</reference>
<evidence type="ECO:0000313" key="4">
    <source>
        <dbReference type="EMBL" id="GBB89765.1"/>
    </source>
</evidence>
<dbReference type="Pfam" id="PF08238">
    <property type="entry name" value="Sel1"/>
    <property type="match status" value="21"/>
</dbReference>
<keyword evidence="5" id="KW-0418">Kinase</keyword>
<dbReference type="InterPro" id="IPR006597">
    <property type="entry name" value="Sel1-like"/>
</dbReference>
<comment type="caution">
    <text evidence="4">The sequence shown here is derived from an EMBL/GenBank/DDBJ whole genome shotgun (WGS) entry which is preliminary data.</text>
</comment>
<dbReference type="SUPFAM" id="SSF81901">
    <property type="entry name" value="HCP-like"/>
    <property type="match status" value="6"/>
</dbReference>
<evidence type="ECO:0000313" key="6">
    <source>
        <dbReference type="Proteomes" id="UP000247702"/>
    </source>
</evidence>
<evidence type="ECO:0000259" key="3">
    <source>
        <dbReference type="PROSITE" id="PS50011"/>
    </source>
</evidence>
<dbReference type="PRINTS" id="PR00109">
    <property type="entry name" value="TYRKINASE"/>
</dbReference>
<dbReference type="Pfam" id="PF07714">
    <property type="entry name" value="PK_Tyr_Ser-Thr"/>
    <property type="match status" value="1"/>
</dbReference>
<protein>
    <submittedName>
        <fullName evidence="5">Kinase-like domain-containing protein</fullName>
    </submittedName>
</protein>
<dbReference type="EMBL" id="BLAL01000274">
    <property type="protein sequence ID" value="GES98844.1"/>
    <property type="molecule type" value="Genomic_DNA"/>
</dbReference>
<dbReference type="SUPFAM" id="SSF56112">
    <property type="entry name" value="Protein kinase-like (PK-like)"/>
    <property type="match status" value="1"/>
</dbReference>
<dbReference type="PROSITE" id="PS50011">
    <property type="entry name" value="PROTEIN_KINASE_DOM"/>
    <property type="match status" value="1"/>
</dbReference>
<dbReference type="Gene3D" id="1.25.40.10">
    <property type="entry name" value="Tetratricopeptide repeat domain"/>
    <property type="match status" value="5"/>
</dbReference>
<keyword evidence="5" id="KW-0808">Transferase</keyword>
<dbReference type="OrthoDB" id="2322083at2759"/>
<proteinExistence type="inferred from homology"/>
<dbReference type="InterPro" id="IPR011009">
    <property type="entry name" value="Kinase-like_dom_sf"/>
</dbReference>
<dbReference type="Gene3D" id="1.10.510.10">
    <property type="entry name" value="Transferase(Phosphotransferase) domain 1"/>
    <property type="match status" value="1"/>
</dbReference>
<accession>A0A2Z6QJB0</accession>
<keyword evidence="2" id="KW-0547">Nucleotide-binding</keyword>
<dbReference type="PROSITE" id="PS00107">
    <property type="entry name" value="PROTEIN_KINASE_ATP"/>
    <property type="match status" value="1"/>
</dbReference>
<name>A0A2Z6QJB0_9GLOM</name>
<dbReference type="EMBL" id="BEXD01000731">
    <property type="protein sequence ID" value="GBB89765.1"/>
    <property type="molecule type" value="Genomic_DNA"/>
</dbReference>
<keyword evidence="6" id="KW-1185">Reference proteome</keyword>
<dbReference type="GO" id="GO:0005524">
    <property type="term" value="F:ATP binding"/>
    <property type="evidence" value="ECO:0007669"/>
    <property type="project" value="UniProtKB-UniRule"/>
</dbReference>
<dbReference type="SMART" id="SM00671">
    <property type="entry name" value="SEL1"/>
    <property type="match status" value="20"/>
</dbReference>
<comment type="similarity">
    <text evidence="1">Belongs to the sel-1 family.</text>
</comment>
<dbReference type="InterPro" id="IPR017441">
    <property type="entry name" value="Protein_kinase_ATP_BS"/>
</dbReference>
<feature type="domain" description="Protein kinase" evidence="3">
    <location>
        <begin position="34"/>
        <end position="298"/>
    </location>
</feature>
<keyword evidence="2" id="KW-0067">ATP-binding</keyword>
<dbReference type="Proteomes" id="UP000247702">
    <property type="component" value="Unassembled WGS sequence"/>
</dbReference>
<dbReference type="PANTHER" id="PTHR11102">
    <property type="entry name" value="SEL-1-LIKE PROTEIN"/>
    <property type="match status" value="1"/>
</dbReference>
<sequence length="1345" mass="154909">MSKKIILKDSNHHIEWLEKSIIDEHINYYEYSDFKNIQSIGRGSYGIVNRANWKNVDHFFALKTFNNDKQTLEGIIKELKLHRSVDVHENIIRLCGITKAETGEIQKYSLVLEYADSGTLNTYLDKHFNKLDWNDKFHLSSQLTSAVEFLHDNDIIHRDLHGNNILIHQKNIKLGDFGLSKKIIETSSNLSKLLGVLPYVDPKSFDERENYKLNKKSDVFSIGVLLWQISSGYRPFHDVDYGPCLMLSIINGRREKIIIGTPVRYSKLYTECWRYEPDERPDMREVVLTLKATISPEIIICDSHDERKSSFSLEKYKPNLESSEITTNINSDSSINNKLILNTKSNLNVMSNLNTMSSLNTISIPNTSVSEIAYLNVDNIFESRRSSRNHLDSSSIASDRASLSSINLIESIYGAVADKLISYIIKKHDRGITFDQVQQLISKKILQLNQNVNDLIDWLSKNQDKSQYIWFLGLFYYNNIVIKENNSVKAFELFLKAANNNYSIAQIYLAKCYYDGYGINCNKKIAFDWCKRAVNNGSIIGKFYLGYCYEFGIGIVNNEKESAYWYNEASRCGNTTAKLYLANCYRLGKGVDKDEIKAFKYYETLAKQEISDAQLELGNCFYNGIGTKVDKIQAKHWYEKAANKGNIIAKNVLKKYYNKKTGIETENTKKTKPYKTLFYKNLSQLGLYYIGKILLKANYEKSFYYLRKAARDGCKYSQFNLGKCYQLGTGVRKDTREAYELYKKSAKQESISAQFQLIYCYIFGYGTEINRVKAFELTKIMSKKGDNDATYLLALHYTFGVGINTDRKKAFEIFKKLAKNEDQDTKYTKYLSGDKEIIINKVDNFYSRILTENKHLNSNILLSYFYIYGLGTEINVNKAFELFKKVEKSGNTIAQFFLRNLYTENSNKSKAFESIKKSANKVQIGKSYPKRIGIEVNERKAFELYKEAARKGYDLAKCDLADCYQNGKGVGKDERKAIKLYEEAAEKGYDWAKFKLAECYQNGKGLEKDEGKAFKLYEEIAEDGYSWVCNKLGYCYQNGIGIEKDEKKAVELYKKASKAEKGDSWSYVNLNYKKIISQEYLNAQFRLAYCYDKGIGIEIDKIKAFELYNIAAEKEHETAQNNLGCLYMKGEVPEKDSKKAIYWFQRGASNGNKIAHDNLAICYELGIGTNKDKPKAFELYEASAEKGYVNAKFHLGYCYVNGIGTQVNKKKGFEIYRKVTEKENINEINILESSYKNIDEIAKDINEVYYWYQKSAECNNGFALYKLGEIYELGKGVNKNEVRAFDYYKQAAERGCINGKYKIGNYFFNGIIVDINKEMAYNLYKEAAEGGNCDAKKYLALFHNK</sequence>
<evidence type="ECO:0000256" key="2">
    <source>
        <dbReference type="PROSITE-ProRule" id="PRU10141"/>
    </source>
</evidence>
<organism evidence="4 6">
    <name type="scientific">Rhizophagus clarus</name>
    <dbReference type="NCBI Taxonomy" id="94130"/>
    <lineage>
        <taxon>Eukaryota</taxon>
        <taxon>Fungi</taxon>
        <taxon>Fungi incertae sedis</taxon>
        <taxon>Mucoromycota</taxon>
        <taxon>Glomeromycotina</taxon>
        <taxon>Glomeromycetes</taxon>
        <taxon>Glomerales</taxon>
        <taxon>Glomeraceae</taxon>
        <taxon>Rhizophagus</taxon>
    </lineage>
</organism>
<evidence type="ECO:0000313" key="5">
    <source>
        <dbReference type="EMBL" id="GES98844.1"/>
    </source>
</evidence>
<dbReference type="InterPro" id="IPR050767">
    <property type="entry name" value="Sel1_AlgK"/>
</dbReference>
<dbReference type="GO" id="GO:0004672">
    <property type="term" value="F:protein kinase activity"/>
    <property type="evidence" value="ECO:0007669"/>
    <property type="project" value="InterPro"/>
</dbReference>
<dbReference type="InterPro" id="IPR000719">
    <property type="entry name" value="Prot_kinase_dom"/>
</dbReference>
<feature type="binding site" evidence="2">
    <location>
        <position position="63"/>
    </location>
    <ligand>
        <name>ATP</name>
        <dbReference type="ChEBI" id="CHEBI:30616"/>
    </ligand>
</feature>
<dbReference type="PANTHER" id="PTHR11102:SF160">
    <property type="entry name" value="ERAD-ASSOCIATED E3 UBIQUITIN-PROTEIN LIGASE COMPONENT HRD3"/>
    <property type="match status" value="1"/>
</dbReference>
<reference evidence="4 6" key="1">
    <citation type="submission" date="2017-11" db="EMBL/GenBank/DDBJ databases">
        <title>The genome of Rhizophagus clarus HR1 reveals common genetic basis of auxotrophy among arbuscular mycorrhizal fungi.</title>
        <authorList>
            <person name="Kobayashi Y."/>
        </authorList>
    </citation>
    <scope>NUCLEOTIDE SEQUENCE [LARGE SCALE GENOMIC DNA]</scope>
    <source>
        <strain evidence="4 6">HR1</strain>
    </source>
</reference>
<dbReference type="InterPro" id="IPR011990">
    <property type="entry name" value="TPR-like_helical_dom_sf"/>
</dbReference>
<gene>
    <name evidence="5" type="ORF">RCL2_002537600</name>
    <name evidence="4" type="ORF">RclHR1_16560006</name>
</gene>
<evidence type="ECO:0000256" key="1">
    <source>
        <dbReference type="ARBA" id="ARBA00038101"/>
    </source>
</evidence>
<dbReference type="InterPro" id="IPR001245">
    <property type="entry name" value="Ser-Thr/Tyr_kinase_cat_dom"/>
</dbReference>